<dbReference type="SUPFAM" id="SSF50044">
    <property type="entry name" value="SH3-domain"/>
    <property type="match status" value="2"/>
</dbReference>
<dbReference type="Pfam" id="PF00018">
    <property type="entry name" value="SH3_1"/>
    <property type="match status" value="1"/>
</dbReference>
<dbReference type="CDD" id="cd11784">
    <property type="entry name" value="SH3_SH3RF2_3"/>
    <property type="match status" value="1"/>
</dbReference>
<dbReference type="STRING" id="8840.ENSAPLP00000018997"/>
<dbReference type="Pfam" id="PF14604">
    <property type="entry name" value="SH3_9"/>
    <property type="match status" value="1"/>
</dbReference>
<dbReference type="InterPro" id="IPR035822">
    <property type="entry name" value="SH3RF2_SH3_3"/>
</dbReference>
<evidence type="ECO:0000256" key="2">
    <source>
        <dbReference type="PROSITE-ProRule" id="PRU00192"/>
    </source>
</evidence>
<evidence type="ECO:0000313" key="4">
    <source>
        <dbReference type="Ensembl" id="ENSAPLP00000018997.1"/>
    </source>
</evidence>
<dbReference type="OMA" id="FTCEYNE"/>
<dbReference type="AlphaFoldDB" id="A0A493SZH5"/>
<dbReference type="GO" id="GO:0005654">
    <property type="term" value="C:nucleoplasm"/>
    <property type="evidence" value="ECO:0007669"/>
    <property type="project" value="TreeGrafter"/>
</dbReference>
<dbReference type="GO" id="GO:0046330">
    <property type="term" value="P:positive regulation of JNK cascade"/>
    <property type="evidence" value="ECO:0007669"/>
    <property type="project" value="TreeGrafter"/>
</dbReference>
<dbReference type="SMART" id="SM00326">
    <property type="entry name" value="SH3"/>
    <property type="match status" value="2"/>
</dbReference>
<dbReference type="InterPro" id="IPR050384">
    <property type="entry name" value="Endophilin_SH3RF"/>
</dbReference>
<dbReference type="Proteomes" id="UP000016666">
    <property type="component" value="Chromosome 14"/>
</dbReference>
<dbReference type="GO" id="GO:0061630">
    <property type="term" value="F:ubiquitin protein ligase activity"/>
    <property type="evidence" value="ECO:0007669"/>
    <property type="project" value="TreeGrafter"/>
</dbReference>
<feature type="domain" description="SH3" evidence="3">
    <location>
        <begin position="1"/>
        <end position="59"/>
    </location>
</feature>
<sequence length="245" mass="27807">PESVFPALYTYRGHNPGELRFNKGDIIMLLRQLDENWYLGEANGISGVFPASSVQVIKHLPLPPPLCRALYNFDLRSRDKSENKESTPKDLVQALAEEASGRQPLTQTPQHHLFSTAKTRRFGTCSRRFSHRQWLLCRLPSLPSPPLCLPRCVALHSYMAHGPDELELQKGEGVRIFGKYHDGWLRGMSLVTGRVGIFPSNYVAPLFRSDFSYMEQRHVERGGSRVGCCAFSSPRWNHCTGFLQH</sequence>
<dbReference type="PRINTS" id="PR00499">
    <property type="entry name" value="P67PHOX"/>
</dbReference>
<organism evidence="4 5">
    <name type="scientific">Anas platyrhynchos platyrhynchos</name>
    <name type="common">Northern mallard</name>
    <dbReference type="NCBI Taxonomy" id="8840"/>
    <lineage>
        <taxon>Eukaryota</taxon>
        <taxon>Metazoa</taxon>
        <taxon>Chordata</taxon>
        <taxon>Craniata</taxon>
        <taxon>Vertebrata</taxon>
        <taxon>Euteleostomi</taxon>
        <taxon>Archelosauria</taxon>
        <taxon>Archosauria</taxon>
        <taxon>Dinosauria</taxon>
        <taxon>Saurischia</taxon>
        <taxon>Theropoda</taxon>
        <taxon>Coelurosauria</taxon>
        <taxon>Aves</taxon>
        <taxon>Neognathae</taxon>
        <taxon>Galloanserae</taxon>
        <taxon>Anseriformes</taxon>
        <taxon>Anatidae</taxon>
        <taxon>Anatinae</taxon>
        <taxon>Anas</taxon>
    </lineage>
</organism>
<evidence type="ECO:0000259" key="3">
    <source>
        <dbReference type="PROSITE" id="PS50002"/>
    </source>
</evidence>
<reference evidence="4" key="2">
    <citation type="submission" date="2025-08" db="UniProtKB">
        <authorList>
            <consortium name="Ensembl"/>
        </authorList>
    </citation>
    <scope>IDENTIFICATION</scope>
</reference>
<dbReference type="InterPro" id="IPR036028">
    <property type="entry name" value="SH3-like_dom_sf"/>
</dbReference>
<dbReference type="PROSITE" id="PS50002">
    <property type="entry name" value="SH3"/>
    <property type="match status" value="2"/>
</dbReference>
<accession>A0A493SZH5</accession>
<dbReference type="Gene3D" id="2.30.30.40">
    <property type="entry name" value="SH3 Domains"/>
    <property type="match status" value="2"/>
</dbReference>
<protein>
    <recommendedName>
        <fullName evidence="3">SH3 domain-containing protein</fullName>
    </recommendedName>
</protein>
<keyword evidence="5" id="KW-1185">Reference proteome</keyword>
<proteinExistence type="predicted"/>
<reference evidence="4" key="3">
    <citation type="submission" date="2025-09" db="UniProtKB">
        <authorList>
            <consortium name="Ensembl"/>
        </authorList>
    </citation>
    <scope>IDENTIFICATION</scope>
</reference>
<dbReference type="InterPro" id="IPR001452">
    <property type="entry name" value="SH3_domain"/>
</dbReference>
<evidence type="ECO:0000313" key="5">
    <source>
        <dbReference type="Proteomes" id="UP000016666"/>
    </source>
</evidence>
<dbReference type="GO" id="GO:0043066">
    <property type="term" value="P:negative regulation of apoptotic process"/>
    <property type="evidence" value="ECO:0007669"/>
    <property type="project" value="TreeGrafter"/>
</dbReference>
<keyword evidence="1 2" id="KW-0728">SH3 domain</keyword>
<feature type="domain" description="SH3" evidence="3">
    <location>
        <begin position="147"/>
        <end position="208"/>
    </location>
</feature>
<dbReference type="PRINTS" id="PR00452">
    <property type="entry name" value="SH3DOMAIN"/>
</dbReference>
<dbReference type="GO" id="GO:0008157">
    <property type="term" value="F:protein phosphatase 1 binding"/>
    <property type="evidence" value="ECO:0007669"/>
    <property type="project" value="TreeGrafter"/>
</dbReference>
<dbReference type="PANTHER" id="PTHR14167:SF60">
    <property type="entry name" value="E3 UBIQUITIN-PROTEIN LIGASE SH3RF2"/>
    <property type="match status" value="1"/>
</dbReference>
<dbReference type="GO" id="GO:0016567">
    <property type="term" value="P:protein ubiquitination"/>
    <property type="evidence" value="ECO:0007669"/>
    <property type="project" value="TreeGrafter"/>
</dbReference>
<dbReference type="Ensembl" id="ENSAPLT00000038845.1">
    <property type="protein sequence ID" value="ENSAPLP00000018997.1"/>
    <property type="gene ID" value="ENSAPLG00000027135.1"/>
</dbReference>
<dbReference type="PANTHER" id="PTHR14167">
    <property type="entry name" value="SH3 DOMAIN-CONTAINING"/>
    <property type="match status" value="1"/>
</dbReference>
<dbReference type="GeneTree" id="ENSGT00940000160067"/>
<name>A0A493SZH5_ANAPP</name>
<dbReference type="GO" id="GO:0032436">
    <property type="term" value="P:positive regulation of proteasomal ubiquitin-dependent protein catabolic process"/>
    <property type="evidence" value="ECO:0007669"/>
    <property type="project" value="TreeGrafter"/>
</dbReference>
<evidence type="ECO:0000256" key="1">
    <source>
        <dbReference type="ARBA" id="ARBA00022443"/>
    </source>
</evidence>
<reference evidence="4 5" key="1">
    <citation type="submission" date="2017-10" db="EMBL/GenBank/DDBJ databases">
        <title>A new Pekin duck reference genome.</title>
        <authorList>
            <person name="Hou Z.-C."/>
            <person name="Zhou Z.-K."/>
            <person name="Zhu F."/>
            <person name="Hou S.-S."/>
        </authorList>
    </citation>
    <scope>NUCLEOTIDE SEQUENCE [LARGE SCALE GENOMIC DNA]</scope>
</reference>